<comment type="subcellular location">
    <subcellularLocation>
        <location evidence="1">Nucleus</location>
    </subcellularLocation>
</comment>
<dbReference type="GeneID" id="92178702"/>
<gene>
    <name evidence="8" type="ORF">IAR55_001443</name>
</gene>
<feature type="region of interest" description="Disordered" evidence="6">
    <location>
        <begin position="1"/>
        <end position="83"/>
    </location>
</feature>
<reference evidence="8 9" key="1">
    <citation type="journal article" date="2024" name="bioRxiv">
        <title>Comparative genomics of Cryptococcus and Kwoniella reveals pathogenesis evolution and contrasting karyotype dynamics via intercentromeric recombination or chromosome fusion.</title>
        <authorList>
            <person name="Coelho M.A."/>
            <person name="David-Palma M."/>
            <person name="Shea T."/>
            <person name="Bowers K."/>
            <person name="McGinley-Smith S."/>
            <person name="Mohammad A.W."/>
            <person name="Gnirke A."/>
            <person name="Yurkov A.M."/>
            <person name="Nowrousian M."/>
            <person name="Sun S."/>
            <person name="Cuomo C.A."/>
            <person name="Heitman J."/>
        </authorList>
    </citation>
    <scope>NUCLEOTIDE SEQUENCE [LARGE SCALE GENOMIC DNA]</scope>
    <source>
        <strain evidence="8 9">CBS 13917</strain>
    </source>
</reference>
<accession>A0AAW0Z267</accession>
<dbReference type="InterPro" id="IPR001138">
    <property type="entry name" value="Zn2Cys6_DnaBD"/>
</dbReference>
<keyword evidence="5" id="KW-0539">Nucleus</keyword>
<evidence type="ECO:0000259" key="7">
    <source>
        <dbReference type="PROSITE" id="PS50048"/>
    </source>
</evidence>
<dbReference type="SMART" id="SM00066">
    <property type="entry name" value="GAL4"/>
    <property type="match status" value="1"/>
</dbReference>
<dbReference type="PROSITE" id="PS00463">
    <property type="entry name" value="ZN2_CY6_FUNGAL_1"/>
    <property type="match status" value="1"/>
</dbReference>
<keyword evidence="3" id="KW-0805">Transcription regulation</keyword>
<dbReference type="CDD" id="cd00067">
    <property type="entry name" value="GAL4"/>
    <property type="match status" value="1"/>
</dbReference>
<dbReference type="GO" id="GO:0000981">
    <property type="term" value="F:DNA-binding transcription factor activity, RNA polymerase II-specific"/>
    <property type="evidence" value="ECO:0007669"/>
    <property type="project" value="InterPro"/>
</dbReference>
<dbReference type="EMBL" id="JBCAWK010000003">
    <property type="protein sequence ID" value="KAK8864197.1"/>
    <property type="molecule type" value="Genomic_DNA"/>
</dbReference>
<keyword evidence="2" id="KW-0479">Metal-binding</keyword>
<organism evidence="8 9">
    <name type="scientific">Kwoniella newhampshirensis</name>
    <dbReference type="NCBI Taxonomy" id="1651941"/>
    <lineage>
        <taxon>Eukaryota</taxon>
        <taxon>Fungi</taxon>
        <taxon>Dikarya</taxon>
        <taxon>Basidiomycota</taxon>
        <taxon>Agaricomycotina</taxon>
        <taxon>Tremellomycetes</taxon>
        <taxon>Tremellales</taxon>
        <taxon>Cryptococcaceae</taxon>
        <taxon>Kwoniella</taxon>
    </lineage>
</organism>
<dbReference type="GO" id="GO:0008270">
    <property type="term" value="F:zinc ion binding"/>
    <property type="evidence" value="ECO:0007669"/>
    <property type="project" value="InterPro"/>
</dbReference>
<feature type="compositionally biased region" description="Polar residues" evidence="6">
    <location>
        <begin position="202"/>
        <end position="213"/>
    </location>
</feature>
<dbReference type="PANTHER" id="PTHR47338">
    <property type="entry name" value="ZN(II)2CYS6 TRANSCRIPTION FACTOR (EUROFUNG)-RELATED"/>
    <property type="match status" value="1"/>
</dbReference>
<dbReference type="PROSITE" id="PS50048">
    <property type="entry name" value="ZN2_CY6_FUNGAL_2"/>
    <property type="match status" value="1"/>
</dbReference>
<dbReference type="KEGG" id="kne:92178702"/>
<dbReference type="GO" id="GO:0005634">
    <property type="term" value="C:nucleus"/>
    <property type="evidence" value="ECO:0007669"/>
    <property type="project" value="UniProtKB-SubCell"/>
</dbReference>
<dbReference type="SUPFAM" id="SSF57701">
    <property type="entry name" value="Zn2/Cys6 DNA-binding domain"/>
    <property type="match status" value="1"/>
</dbReference>
<dbReference type="CDD" id="cd12148">
    <property type="entry name" value="fungal_TF_MHR"/>
    <property type="match status" value="1"/>
</dbReference>
<dbReference type="RefSeq" id="XP_066804493.1">
    <property type="nucleotide sequence ID" value="XM_066944570.1"/>
</dbReference>
<evidence type="ECO:0000313" key="9">
    <source>
        <dbReference type="Proteomes" id="UP001388673"/>
    </source>
</evidence>
<feature type="domain" description="Zn(2)-C6 fungal-type" evidence="7">
    <location>
        <begin position="144"/>
        <end position="174"/>
    </location>
</feature>
<evidence type="ECO:0000256" key="4">
    <source>
        <dbReference type="ARBA" id="ARBA00023163"/>
    </source>
</evidence>
<evidence type="ECO:0000256" key="6">
    <source>
        <dbReference type="SAM" id="MobiDB-lite"/>
    </source>
</evidence>
<feature type="compositionally biased region" description="Basic and acidic residues" evidence="6">
    <location>
        <begin position="73"/>
        <end position="83"/>
    </location>
</feature>
<feature type="region of interest" description="Disordered" evidence="6">
    <location>
        <begin position="195"/>
        <end position="230"/>
    </location>
</feature>
<sequence>MSRSYGDYHPSADEDSNKIGNVPESDMNWLGPLPSQTDSSRDAETESALKTLFGEAASTDHSHQEPTLASASGDRDIGSRLETGHQGQEQLNNLAAVAQEGSVPIDPALADSPTPTSSAAGGNSGAPVKRKASSRANMLARGGACEFCKRRKLKCSAEEPTCANCAKIGRECVYSQKKQRSRVKVLEDRLQELEKRLDHQNNHPSAGTGTSGTDDLLQTPEQDGVGVGGTGPGVYDDTFTLSSFDLGLTPDKRFEPDLMTLADAAAADTSVDAAGQGSTFPWENMTPEAISNEIVKAISGEKGIGEKILSHLIQLYVGPPSFPFFHPIIPPTTLISRLAPKSDSPIHPSLFLSFISFLLPLSPSPALQSPVIPSLLQPHARASSIHAIAVADPRFLDIIVANSTRALNYYDQARFIEGWAESAVSPAIIHATGLDKLGHVAERFLNGERGDRWRERVEKEKKHRLVIQKGVIVPPPTNLHEYENRVNIFWFVYRCDRAAAVGWGWPSAFTDEEITTPWPKEEYESRTSILDNRTIHHFMNSQTVDSAADDTPLCAQVKALTLLYHANRLFDLPDSVATPERTSRLIRLTKGYMATLRRVKPEFFGERPSEIGQLNQAWMLLYTVLAFLHAKEEVDAIPGTERDYLDQMSHAAGKVLEHIQLAQVNTLDVFAGHDLLSAVIWLQLARLMYKYANRIVYELQEGDEGRLLDLQAKGEAFRTALISIGKHMRYADVSVHILDNIRIGAEYKAGEFERGDNVE</sequence>
<evidence type="ECO:0000256" key="3">
    <source>
        <dbReference type="ARBA" id="ARBA00023015"/>
    </source>
</evidence>
<proteinExistence type="predicted"/>
<evidence type="ECO:0000256" key="1">
    <source>
        <dbReference type="ARBA" id="ARBA00004123"/>
    </source>
</evidence>
<evidence type="ECO:0000313" key="8">
    <source>
        <dbReference type="EMBL" id="KAK8864197.1"/>
    </source>
</evidence>
<evidence type="ECO:0000256" key="5">
    <source>
        <dbReference type="ARBA" id="ARBA00023242"/>
    </source>
</evidence>
<dbReference type="PANTHER" id="PTHR47338:SF29">
    <property type="entry name" value="ZN(2)-C6 FUNGAL-TYPE DOMAIN-CONTAINING PROTEIN"/>
    <property type="match status" value="1"/>
</dbReference>
<dbReference type="AlphaFoldDB" id="A0AAW0Z267"/>
<keyword evidence="9" id="KW-1185">Reference proteome</keyword>
<dbReference type="Pfam" id="PF00172">
    <property type="entry name" value="Zn_clus"/>
    <property type="match status" value="1"/>
</dbReference>
<dbReference type="Gene3D" id="4.10.240.10">
    <property type="entry name" value="Zn(2)-C6 fungal-type DNA-binding domain"/>
    <property type="match status" value="1"/>
</dbReference>
<dbReference type="Proteomes" id="UP001388673">
    <property type="component" value="Unassembled WGS sequence"/>
</dbReference>
<dbReference type="InterPro" id="IPR050815">
    <property type="entry name" value="TF_fung"/>
</dbReference>
<comment type="caution">
    <text evidence="8">The sequence shown here is derived from an EMBL/GenBank/DDBJ whole genome shotgun (WGS) entry which is preliminary data.</text>
</comment>
<name>A0AAW0Z267_9TREE</name>
<feature type="region of interest" description="Disordered" evidence="6">
    <location>
        <begin position="105"/>
        <end position="135"/>
    </location>
</feature>
<evidence type="ECO:0000256" key="2">
    <source>
        <dbReference type="ARBA" id="ARBA00022723"/>
    </source>
</evidence>
<keyword evidence="4" id="KW-0804">Transcription</keyword>
<dbReference type="InterPro" id="IPR036864">
    <property type="entry name" value="Zn2-C6_fun-type_DNA-bd_sf"/>
</dbReference>
<protein>
    <recommendedName>
        <fullName evidence="7">Zn(2)-C6 fungal-type domain-containing protein</fullName>
    </recommendedName>
</protein>